<sequence>MDDHVETSNAVRTGLVLGFRHRWNFLPKLTFDHGDYDNPSGEEVPFLNENFLNFVRHVLICHQNATIDKFVLKMDLNLRYSKTRRPSRRPSVIPEYFSRWKRVTSEVDSWIHFVMRKL</sequence>
<keyword evidence="2" id="KW-1185">Reference proteome</keyword>
<evidence type="ECO:0000313" key="2">
    <source>
        <dbReference type="Proteomes" id="UP000187203"/>
    </source>
</evidence>
<accession>A0A1R3G842</accession>
<evidence type="ECO:0000313" key="1">
    <source>
        <dbReference type="EMBL" id="OMO54221.1"/>
    </source>
</evidence>
<dbReference type="OrthoDB" id="1939276at2759"/>
<name>A0A1R3G842_9ROSI</name>
<comment type="caution">
    <text evidence="1">The sequence shown here is derived from an EMBL/GenBank/DDBJ whole genome shotgun (WGS) entry which is preliminary data.</text>
</comment>
<protein>
    <submittedName>
        <fullName evidence="1">F-box/FBD/LRR-repeat protein</fullName>
    </submittedName>
</protein>
<dbReference type="AlphaFoldDB" id="A0A1R3G842"/>
<gene>
    <name evidence="1" type="ORF">COLO4_36553</name>
</gene>
<proteinExistence type="predicted"/>
<dbReference type="Proteomes" id="UP000187203">
    <property type="component" value="Unassembled WGS sequence"/>
</dbReference>
<dbReference type="EMBL" id="AWUE01023299">
    <property type="protein sequence ID" value="OMO54221.1"/>
    <property type="molecule type" value="Genomic_DNA"/>
</dbReference>
<organism evidence="1 2">
    <name type="scientific">Corchorus olitorius</name>
    <dbReference type="NCBI Taxonomy" id="93759"/>
    <lineage>
        <taxon>Eukaryota</taxon>
        <taxon>Viridiplantae</taxon>
        <taxon>Streptophyta</taxon>
        <taxon>Embryophyta</taxon>
        <taxon>Tracheophyta</taxon>
        <taxon>Spermatophyta</taxon>
        <taxon>Magnoliopsida</taxon>
        <taxon>eudicotyledons</taxon>
        <taxon>Gunneridae</taxon>
        <taxon>Pentapetalae</taxon>
        <taxon>rosids</taxon>
        <taxon>malvids</taxon>
        <taxon>Malvales</taxon>
        <taxon>Malvaceae</taxon>
        <taxon>Grewioideae</taxon>
        <taxon>Apeibeae</taxon>
        <taxon>Corchorus</taxon>
    </lineage>
</organism>
<reference evidence="2" key="1">
    <citation type="submission" date="2013-09" db="EMBL/GenBank/DDBJ databases">
        <title>Corchorus olitorius genome sequencing.</title>
        <authorList>
            <person name="Alam M."/>
            <person name="Haque M.S."/>
            <person name="Islam M.S."/>
            <person name="Emdad E.M."/>
            <person name="Islam M.M."/>
            <person name="Ahmed B."/>
            <person name="Halim A."/>
            <person name="Hossen Q.M.M."/>
            <person name="Hossain M.Z."/>
            <person name="Ahmed R."/>
            <person name="Khan M.M."/>
            <person name="Islam R."/>
            <person name="Rashid M.M."/>
            <person name="Khan S.A."/>
            <person name="Rahman M.S."/>
            <person name="Alam M."/>
            <person name="Yahiya A.S."/>
            <person name="Khan M.S."/>
            <person name="Azam M.S."/>
            <person name="Haque T."/>
            <person name="Lashkar M.Z.H."/>
            <person name="Akhand A.I."/>
            <person name="Morshed G."/>
            <person name="Roy S."/>
            <person name="Uddin K.S."/>
            <person name="Rabeya T."/>
            <person name="Hossain A.S."/>
            <person name="Chowdhury A."/>
            <person name="Snigdha A.R."/>
            <person name="Mortoza M.S."/>
            <person name="Matin S.A."/>
            <person name="Hoque S.M.E."/>
            <person name="Islam M.K."/>
            <person name="Roy D.K."/>
            <person name="Haider R."/>
            <person name="Moosa M.M."/>
            <person name="Elias S.M."/>
            <person name="Hasan A.M."/>
            <person name="Jahan S."/>
            <person name="Shafiuddin M."/>
            <person name="Mahmood N."/>
            <person name="Shommy N.S."/>
        </authorList>
    </citation>
    <scope>NUCLEOTIDE SEQUENCE [LARGE SCALE GENOMIC DNA]</scope>
    <source>
        <strain evidence="2">cv. O-4</strain>
    </source>
</reference>